<dbReference type="Proteomes" id="UP001156441">
    <property type="component" value="Unassembled WGS sequence"/>
</dbReference>
<evidence type="ECO:0000313" key="3">
    <source>
        <dbReference type="EMBL" id="MCT2587962.1"/>
    </source>
</evidence>
<reference evidence="3 4" key="1">
    <citation type="submission" date="2021-02" db="EMBL/GenBank/DDBJ databases">
        <title>Actinophytocola xerophila sp. nov., isolated from soil of cotton cropping field.</title>
        <authorList>
            <person name="Huang R."/>
            <person name="Chen X."/>
            <person name="Ge X."/>
            <person name="Liu W."/>
        </authorList>
    </citation>
    <scope>NUCLEOTIDE SEQUENCE [LARGE SCALE GENOMIC DNA]</scope>
    <source>
        <strain evidence="3 4">S1-96</strain>
    </source>
</reference>
<dbReference type="Pfam" id="PF12770">
    <property type="entry name" value="CHAT"/>
    <property type="match status" value="1"/>
</dbReference>
<dbReference type="InterPro" id="IPR024983">
    <property type="entry name" value="CHAT_dom"/>
</dbReference>
<dbReference type="EMBL" id="JAFFZE010000030">
    <property type="protein sequence ID" value="MCT2587962.1"/>
    <property type="molecule type" value="Genomic_DNA"/>
</dbReference>
<sequence>MLASPWTWGILLAVVLAWQLYRNYLATRLGVRPTTQNLEQVKQHMLILQQANQLVIQGEIGQAMIVLDELAQRPEIEETPAVAAQVDFHRTQVATTLGRFDVALASAERGVRFYREVYQRWRTPRNASALGEMLQQVAKIHVRQGNSAAAIEVLEEVRSVSRRGAFRQTAVRTEIELARLYIDTGDYPRGADHARKGHELAAKWNMRDHAVDALHHQAIGVGGAGDLVGCRRLLDAAEAAMHPDTPVGLQADNLKVRFGLAIDEGNLREQVDTGTKFLRIAGALKAARGWRQHQADAHASFADVEQQTLEAALTLAADDPEALTMYVTALGMLRESDIANLLRTGILDTGSDARQGLPGVVAELLVQLARAEDPETPTIGSSAHLYEKLENVASAQFRQMMQGPVGKPRKRIVPGHHFVQTRLVADDGKIVIYGSWEPPGRTPVPYRCELPSDLAQSLLEVTGHADRKRPAGADEPEAVRASTKGWQRSVRRRALADWNQPWRSLTPLLLPPALVDLVAATPPNAADDEIPLIMFSPDSLLWALPWSALRIDDTGTTLGDRAATALLPSNSVLNPEPAPQPAARGVLSYLHGVDEAGLELERTSLRTCWPAQVDEAIDADTLVRELGTANKYSMLTMSVHGDDRPGLAHSLLLNPERRTRLSAARMMGLRFPRTVVVGACFSGNLDRRIGTDPIGIPSVMLCRGASTVIGGTFPLPDGASTGHATATILEHLYIQLARGARAPWALRRAQQRWRAEHDTSPLSWAGLTAMSNGDLV</sequence>
<gene>
    <name evidence="3" type="ORF">JT362_33100</name>
</gene>
<protein>
    <submittedName>
        <fullName evidence="3">CHAT domain-containing protein</fullName>
    </submittedName>
</protein>
<evidence type="ECO:0000259" key="2">
    <source>
        <dbReference type="Pfam" id="PF12770"/>
    </source>
</evidence>
<dbReference type="Gene3D" id="1.25.40.10">
    <property type="entry name" value="Tetratricopeptide repeat domain"/>
    <property type="match status" value="1"/>
</dbReference>
<comment type="caution">
    <text evidence="3">The sequence shown here is derived from an EMBL/GenBank/DDBJ whole genome shotgun (WGS) entry which is preliminary data.</text>
</comment>
<feature type="region of interest" description="Disordered" evidence="1">
    <location>
        <begin position="465"/>
        <end position="486"/>
    </location>
</feature>
<proteinExistence type="predicted"/>
<organism evidence="3 4">
    <name type="scientific">Actinophytocola gossypii</name>
    <dbReference type="NCBI Taxonomy" id="2812003"/>
    <lineage>
        <taxon>Bacteria</taxon>
        <taxon>Bacillati</taxon>
        <taxon>Actinomycetota</taxon>
        <taxon>Actinomycetes</taxon>
        <taxon>Pseudonocardiales</taxon>
        <taxon>Pseudonocardiaceae</taxon>
    </lineage>
</organism>
<dbReference type="RefSeq" id="WP_260195887.1">
    <property type="nucleotide sequence ID" value="NZ_JAFFZE010000030.1"/>
</dbReference>
<evidence type="ECO:0000313" key="4">
    <source>
        <dbReference type="Proteomes" id="UP001156441"/>
    </source>
</evidence>
<name>A0ABT2JJB1_9PSEU</name>
<dbReference type="SUPFAM" id="SSF48452">
    <property type="entry name" value="TPR-like"/>
    <property type="match status" value="1"/>
</dbReference>
<feature type="domain" description="CHAT" evidence="2">
    <location>
        <begin position="503"/>
        <end position="770"/>
    </location>
</feature>
<evidence type="ECO:0000256" key="1">
    <source>
        <dbReference type="SAM" id="MobiDB-lite"/>
    </source>
</evidence>
<accession>A0ABT2JJB1</accession>
<keyword evidence="4" id="KW-1185">Reference proteome</keyword>
<dbReference type="InterPro" id="IPR011990">
    <property type="entry name" value="TPR-like_helical_dom_sf"/>
</dbReference>